<accession>A0A0R3VZQ9</accession>
<protein>
    <submittedName>
        <fullName evidence="1 3">Uncharacterized protein</fullName>
    </submittedName>
</protein>
<dbReference type="EMBL" id="UYRS01003965">
    <property type="protein sequence ID" value="VDK26559.1"/>
    <property type="molecule type" value="Genomic_DNA"/>
</dbReference>
<gene>
    <name evidence="1" type="ORF">TASK_LOCUS2904</name>
</gene>
<reference evidence="1 2" key="2">
    <citation type="submission" date="2018-11" db="EMBL/GenBank/DDBJ databases">
        <authorList>
            <consortium name="Pathogen Informatics"/>
        </authorList>
    </citation>
    <scope>NUCLEOTIDE SEQUENCE [LARGE SCALE GENOMIC DNA]</scope>
</reference>
<reference evidence="3" key="1">
    <citation type="submission" date="2017-02" db="UniProtKB">
        <authorList>
            <consortium name="WormBaseParasite"/>
        </authorList>
    </citation>
    <scope>IDENTIFICATION</scope>
</reference>
<proteinExistence type="predicted"/>
<evidence type="ECO:0000313" key="2">
    <source>
        <dbReference type="Proteomes" id="UP000282613"/>
    </source>
</evidence>
<name>A0A0R3VZQ9_TAEAS</name>
<dbReference type="AlphaFoldDB" id="A0A0R3VZQ9"/>
<dbReference type="WBParaSite" id="TASK_0000290301-mRNA-1">
    <property type="protein sequence ID" value="TASK_0000290301-mRNA-1"/>
    <property type="gene ID" value="TASK_0000290301"/>
</dbReference>
<dbReference type="Proteomes" id="UP000282613">
    <property type="component" value="Unassembled WGS sequence"/>
</dbReference>
<keyword evidence="2" id="KW-1185">Reference proteome</keyword>
<sequence length="55" mass="5867">MDVYKCERLATSTDLFCALDTGDEGKAIADFVILVLAAQEDGGIICIHLQPPATL</sequence>
<evidence type="ECO:0000313" key="3">
    <source>
        <dbReference type="WBParaSite" id="TASK_0000290301-mRNA-1"/>
    </source>
</evidence>
<organism evidence="3">
    <name type="scientific">Taenia asiatica</name>
    <name type="common">Asian tapeworm</name>
    <dbReference type="NCBI Taxonomy" id="60517"/>
    <lineage>
        <taxon>Eukaryota</taxon>
        <taxon>Metazoa</taxon>
        <taxon>Spiralia</taxon>
        <taxon>Lophotrochozoa</taxon>
        <taxon>Platyhelminthes</taxon>
        <taxon>Cestoda</taxon>
        <taxon>Eucestoda</taxon>
        <taxon>Cyclophyllidea</taxon>
        <taxon>Taeniidae</taxon>
        <taxon>Taenia</taxon>
    </lineage>
</organism>
<evidence type="ECO:0000313" key="1">
    <source>
        <dbReference type="EMBL" id="VDK26559.1"/>
    </source>
</evidence>